<gene>
    <name evidence="5" type="ORF">BKE30_04900</name>
</gene>
<name>A0A1S8CW38_9GAMM</name>
<dbReference type="PANTHER" id="PTHR37419">
    <property type="entry name" value="SERINE/THREONINE-PROTEIN KINASE TOXIN HIPA"/>
    <property type="match status" value="1"/>
</dbReference>
<dbReference type="InterPro" id="IPR052028">
    <property type="entry name" value="HipA_Ser/Thr_kinase"/>
</dbReference>
<keyword evidence="3 5" id="KW-0418">Kinase</keyword>
<dbReference type="AlphaFoldDB" id="A0A1S8CW38"/>
<sequence length="428" mass="48811">MNTFCTIQLFKDQHWQDAAIVELLGNIHQGWQAATRVDYLLDYALQELDRQDAAALSWAVRVSIDSHYYPTWPPFLMDLLPQGYGRIELLKHLGLPETAEQSADWSLLIAGAANPIGHLRIKEAWELVQHQTPVHQGFSKAEIIARGEQFIESLASHGLFVSGSSGVQGEWPKLLLTEAKDGLFYLDHSLPDSEAKQHWLVKFGRGSDAQLAKILKHEAIYMSLAQFLGLRVHGCLELQDRTLFVPRFDRTVSRIGVERHAQESLAVLCNQVGFGVRLSHNQICQVLARTCTQPEQEIIEYLKRDMANVALGNKDNHLRNTAIFRDWNGQVRLTPLFDFVPMWLHPEGIARTIRWERDDHGAPSWASVIRQVLEVTNVKEDILKAALKQTLPCYQQLEAKMLEEQVDQEIIDNSHYRIYSICQQLAEL</sequence>
<dbReference type="Proteomes" id="UP000192132">
    <property type="component" value="Unassembled WGS sequence"/>
</dbReference>
<dbReference type="GO" id="GO:0004674">
    <property type="term" value="F:protein serine/threonine kinase activity"/>
    <property type="evidence" value="ECO:0007669"/>
    <property type="project" value="TreeGrafter"/>
</dbReference>
<evidence type="ECO:0000256" key="3">
    <source>
        <dbReference type="ARBA" id="ARBA00022777"/>
    </source>
</evidence>
<dbReference type="PIRSF" id="PIRSF028135">
    <property type="entry name" value="UCP028135_HipA-like"/>
    <property type="match status" value="1"/>
</dbReference>
<dbReference type="RefSeq" id="WP_076877515.1">
    <property type="nucleotide sequence ID" value="NZ_MLCN01000011.1"/>
</dbReference>
<organism evidence="5 6">
    <name type="scientific">Alkanindiges hydrocarboniclasticus</name>
    <dbReference type="NCBI Taxonomy" id="1907941"/>
    <lineage>
        <taxon>Bacteria</taxon>
        <taxon>Pseudomonadati</taxon>
        <taxon>Pseudomonadota</taxon>
        <taxon>Gammaproteobacteria</taxon>
        <taxon>Moraxellales</taxon>
        <taxon>Moraxellaceae</taxon>
        <taxon>Alkanindiges</taxon>
    </lineage>
</organism>
<accession>A0A1S8CW38</accession>
<dbReference type="Pfam" id="PF07804">
    <property type="entry name" value="HipA_C"/>
    <property type="match status" value="1"/>
</dbReference>
<dbReference type="OrthoDB" id="9805913at2"/>
<dbReference type="PANTHER" id="PTHR37419:SF8">
    <property type="entry name" value="TOXIN YJJJ"/>
    <property type="match status" value="1"/>
</dbReference>
<evidence type="ECO:0000313" key="5">
    <source>
        <dbReference type="EMBL" id="ONG41386.1"/>
    </source>
</evidence>
<comment type="caution">
    <text evidence="5">The sequence shown here is derived from an EMBL/GenBank/DDBJ whole genome shotgun (WGS) entry which is preliminary data.</text>
</comment>
<evidence type="ECO:0000256" key="1">
    <source>
        <dbReference type="ARBA" id="ARBA00010164"/>
    </source>
</evidence>
<dbReference type="EMBL" id="MLCN01000011">
    <property type="protein sequence ID" value="ONG41386.1"/>
    <property type="molecule type" value="Genomic_DNA"/>
</dbReference>
<evidence type="ECO:0000256" key="2">
    <source>
        <dbReference type="ARBA" id="ARBA00022679"/>
    </source>
</evidence>
<dbReference type="STRING" id="1907941.BKE30_04900"/>
<dbReference type="InterPro" id="IPR012893">
    <property type="entry name" value="HipA-like_C"/>
</dbReference>
<evidence type="ECO:0000313" key="6">
    <source>
        <dbReference type="Proteomes" id="UP000192132"/>
    </source>
</evidence>
<evidence type="ECO:0000259" key="4">
    <source>
        <dbReference type="Pfam" id="PF07804"/>
    </source>
</evidence>
<reference evidence="5 6" key="1">
    <citation type="submission" date="2016-10" db="EMBL/GenBank/DDBJ databases">
        <title>Draft Genome sequence of Alkanindiges sp. strain H1.</title>
        <authorList>
            <person name="Subhash Y."/>
            <person name="Lee S."/>
        </authorList>
    </citation>
    <scope>NUCLEOTIDE SEQUENCE [LARGE SCALE GENOMIC DNA]</scope>
    <source>
        <strain evidence="5 6">H1</strain>
    </source>
</reference>
<comment type="similarity">
    <text evidence="1">Belongs to the HipA Ser/Thr kinase family.</text>
</comment>
<dbReference type="InterPro" id="IPR016869">
    <property type="entry name" value="UCP028135_HipA-like"/>
</dbReference>
<keyword evidence="2" id="KW-0808">Transferase</keyword>
<keyword evidence="6" id="KW-1185">Reference proteome</keyword>
<dbReference type="GO" id="GO:0005829">
    <property type="term" value="C:cytosol"/>
    <property type="evidence" value="ECO:0007669"/>
    <property type="project" value="TreeGrafter"/>
</dbReference>
<proteinExistence type="inferred from homology"/>
<protein>
    <submittedName>
        <fullName evidence="5">Phosphatidylinositol kinase</fullName>
    </submittedName>
</protein>
<feature type="domain" description="HipA-like C-terminal" evidence="4">
    <location>
        <begin position="167"/>
        <end position="370"/>
    </location>
</feature>